<proteinExistence type="predicted"/>
<feature type="region of interest" description="Disordered" evidence="1">
    <location>
        <begin position="1"/>
        <end position="20"/>
    </location>
</feature>
<protein>
    <recommendedName>
        <fullName evidence="2">Transposase DDE domain-containing protein</fullName>
    </recommendedName>
</protein>
<dbReference type="EMBL" id="LHYI01000055">
    <property type="protein sequence ID" value="KXB07797.1"/>
    <property type="molecule type" value="Genomic_DNA"/>
</dbReference>
<reference evidence="3 4" key="1">
    <citation type="journal article" date="2016" name="Sci. Rep.">
        <title>Metabolic traits of an uncultured archaeal lineage -MSBL1- from brine pools of the Red Sea.</title>
        <authorList>
            <person name="Mwirichia R."/>
            <person name="Alam I."/>
            <person name="Rashid M."/>
            <person name="Vinu M."/>
            <person name="Ba-Alawi W."/>
            <person name="Anthony Kamau A."/>
            <person name="Kamanda Ngugi D."/>
            <person name="Goker M."/>
            <person name="Klenk H.P."/>
            <person name="Bajic V."/>
            <person name="Stingl U."/>
        </authorList>
    </citation>
    <scope>NUCLEOTIDE SEQUENCE [LARGE SCALE GENOMIC DNA]</scope>
    <source>
        <strain evidence="3">SCGC-AAA382M17</strain>
    </source>
</reference>
<dbReference type="Proteomes" id="UP000070633">
    <property type="component" value="Unassembled WGS sequence"/>
</dbReference>
<evidence type="ECO:0000313" key="3">
    <source>
        <dbReference type="EMBL" id="KXB07797.1"/>
    </source>
</evidence>
<evidence type="ECO:0000256" key="1">
    <source>
        <dbReference type="SAM" id="MobiDB-lite"/>
    </source>
</evidence>
<name>A0ABR5TJ40_9EURY</name>
<gene>
    <name evidence="3" type="ORF">AKJ55_01945</name>
</gene>
<comment type="caution">
    <text evidence="3">The sequence shown here is derived from an EMBL/GenBank/DDBJ whole genome shotgun (WGS) entry which is preliminary data.</text>
</comment>
<feature type="compositionally biased region" description="Gly residues" evidence="1">
    <location>
        <begin position="1"/>
        <end position="12"/>
    </location>
</feature>
<sequence>MIFGGWSPGNGGKKAKGGRSAMTRNWKEYNEELVKRGEFYLSPHFLKNWDEELEEMNGGKVGRPYEYPESYVQFAALWYEFFHLPHRTVSGLMLYFSIIGRRASGQNLQSPLPVPWRPLLVCGLCRVSKSFT</sequence>
<feature type="domain" description="Transposase DDE" evidence="2">
    <location>
        <begin position="35"/>
        <end position="93"/>
    </location>
</feature>
<evidence type="ECO:0000259" key="2">
    <source>
        <dbReference type="Pfam" id="PF13737"/>
    </source>
</evidence>
<evidence type="ECO:0000313" key="4">
    <source>
        <dbReference type="Proteomes" id="UP000070633"/>
    </source>
</evidence>
<dbReference type="Pfam" id="PF13737">
    <property type="entry name" value="DDE_Tnp_1_5"/>
    <property type="match status" value="1"/>
</dbReference>
<accession>A0ABR5TJ40</accession>
<feature type="non-terminal residue" evidence="3">
    <location>
        <position position="132"/>
    </location>
</feature>
<organism evidence="3 4">
    <name type="scientific">candidate division MSBL1 archaeon SCGC-AAA382M17</name>
    <dbReference type="NCBI Taxonomy" id="1698284"/>
    <lineage>
        <taxon>Archaea</taxon>
        <taxon>Methanobacteriati</taxon>
        <taxon>Methanobacteriota</taxon>
        <taxon>candidate division MSBL1</taxon>
    </lineage>
</organism>
<dbReference type="InterPro" id="IPR025668">
    <property type="entry name" value="Tnp_DDE_dom"/>
</dbReference>
<keyword evidence="4" id="KW-1185">Reference proteome</keyword>